<dbReference type="GO" id="GO:0006260">
    <property type="term" value="P:DNA replication"/>
    <property type="evidence" value="ECO:0007669"/>
    <property type="project" value="TreeGrafter"/>
</dbReference>
<dbReference type="Pfam" id="PF01695">
    <property type="entry name" value="IstB_IS21"/>
    <property type="match status" value="1"/>
</dbReference>
<dbReference type="PANTHER" id="PTHR30050">
    <property type="entry name" value="CHROMOSOMAL REPLICATION INITIATOR PROTEIN DNAA"/>
    <property type="match status" value="1"/>
</dbReference>
<gene>
    <name evidence="2" type="ORF">H9Q77_11450</name>
</gene>
<organism evidence="2 3">
    <name type="scientific">Simiaoa sunii</name>
    <dbReference type="NCBI Taxonomy" id="2763672"/>
    <lineage>
        <taxon>Bacteria</taxon>
        <taxon>Bacillati</taxon>
        <taxon>Bacillota</taxon>
        <taxon>Clostridia</taxon>
        <taxon>Lachnospirales</taxon>
        <taxon>Lachnospiraceae</taxon>
        <taxon>Simiaoa</taxon>
    </lineage>
</organism>
<dbReference type="GO" id="GO:0005524">
    <property type="term" value="F:ATP binding"/>
    <property type="evidence" value="ECO:0007669"/>
    <property type="project" value="UniProtKB-KW"/>
</dbReference>
<keyword evidence="2" id="KW-0547">Nucleotide-binding</keyword>
<protein>
    <submittedName>
        <fullName evidence="2">ATP-binding protein</fullName>
    </submittedName>
</protein>
<dbReference type="SUPFAM" id="SSF52540">
    <property type="entry name" value="P-loop containing nucleoside triphosphate hydrolases"/>
    <property type="match status" value="1"/>
</dbReference>
<proteinExistence type="predicted"/>
<dbReference type="PANTHER" id="PTHR30050:SF4">
    <property type="entry name" value="ATP-BINDING PROTEIN RV3427C IN INSERTION SEQUENCE-RELATED"/>
    <property type="match status" value="1"/>
</dbReference>
<reference evidence="2 3" key="1">
    <citation type="submission" date="2020-08" db="EMBL/GenBank/DDBJ databases">
        <authorList>
            <person name="Liu C."/>
            <person name="Sun Q."/>
        </authorList>
    </citation>
    <scope>NUCLEOTIDE SEQUENCE [LARGE SCALE GENOMIC DNA]</scope>
    <source>
        <strain evidence="2 3">NSJ-8</strain>
    </source>
</reference>
<evidence type="ECO:0000313" key="3">
    <source>
        <dbReference type="Proteomes" id="UP000515981"/>
    </source>
</evidence>
<dbReference type="Gene3D" id="3.40.50.300">
    <property type="entry name" value="P-loop containing nucleotide triphosphate hydrolases"/>
    <property type="match status" value="1"/>
</dbReference>
<dbReference type="EMBL" id="CP060633">
    <property type="protein sequence ID" value="QNM01709.1"/>
    <property type="molecule type" value="Genomic_DNA"/>
</dbReference>
<accession>A0A7G9FT27</accession>
<dbReference type="InterPro" id="IPR002611">
    <property type="entry name" value="IstB_ATP-bd"/>
</dbReference>
<keyword evidence="2" id="KW-0067">ATP-binding</keyword>
<sequence>MSDRYGKEILYCEVCGEPLEKMIPGGPVLGMDRFPVRCLCPRTKYEKEERERKAREYAEIVSRNRMICFKDKTMYDWNFDHDDGTVSLMKLARKYVDSFPEMIHKSAGLLLWGDVGTGKTYMAACIANALIEQEYTVKMTNFATIINDLFASEDKNEYIECLMRCSLLIIDDLVYWHIDF</sequence>
<keyword evidence="3" id="KW-1185">Reference proteome</keyword>
<dbReference type="InterPro" id="IPR027417">
    <property type="entry name" value="P-loop_NTPase"/>
</dbReference>
<dbReference type="CDD" id="cd00009">
    <property type="entry name" value="AAA"/>
    <property type="match status" value="1"/>
</dbReference>
<evidence type="ECO:0000313" key="2">
    <source>
        <dbReference type="EMBL" id="QNM01709.1"/>
    </source>
</evidence>
<dbReference type="RefSeq" id="WP_249325624.1">
    <property type="nucleotide sequence ID" value="NZ_CP060633.1"/>
</dbReference>
<feature type="domain" description="IstB-like ATP-binding" evidence="1">
    <location>
        <begin position="46"/>
        <end position="178"/>
    </location>
</feature>
<dbReference type="AlphaFoldDB" id="A0A7G9FT27"/>
<dbReference type="Proteomes" id="UP000515981">
    <property type="component" value="Chromosome"/>
</dbReference>
<dbReference type="KEGG" id="ssun:H9Q77_11450"/>
<evidence type="ECO:0000259" key="1">
    <source>
        <dbReference type="Pfam" id="PF01695"/>
    </source>
</evidence>
<name>A0A7G9FT27_9FIRM</name>